<evidence type="ECO:0000313" key="6">
    <source>
        <dbReference type="Proteomes" id="UP000076798"/>
    </source>
</evidence>
<feature type="compositionally biased region" description="Acidic residues" evidence="4">
    <location>
        <begin position="341"/>
        <end position="374"/>
    </location>
</feature>
<dbReference type="InterPro" id="IPR001611">
    <property type="entry name" value="Leu-rich_rpt"/>
</dbReference>
<dbReference type="Gene3D" id="3.80.10.10">
    <property type="entry name" value="Ribonuclease Inhibitor"/>
    <property type="match status" value="1"/>
</dbReference>
<dbReference type="GO" id="GO:0048471">
    <property type="term" value="C:perinuclear region of cytoplasm"/>
    <property type="evidence" value="ECO:0007669"/>
    <property type="project" value="TreeGrafter"/>
</dbReference>
<proteinExistence type="predicted"/>
<dbReference type="AlphaFoldDB" id="A0A166BNX7"/>
<evidence type="ECO:0000313" key="5">
    <source>
        <dbReference type="EMBL" id="KZT36585.1"/>
    </source>
</evidence>
<dbReference type="GO" id="GO:0031267">
    <property type="term" value="F:small GTPase binding"/>
    <property type="evidence" value="ECO:0007669"/>
    <property type="project" value="TreeGrafter"/>
</dbReference>
<dbReference type="InterPro" id="IPR032675">
    <property type="entry name" value="LRR_dom_sf"/>
</dbReference>
<evidence type="ECO:0000256" key="2">
    <source>
        <dbReference type="ARBA" id="ARBA00022614"/>
    </source>
</evidence>
<dbReference type="SUPFAM" id="SSF52047">
    <property type="entry name" value="RNI-like"/>
    <property type="match status" value="1"/>
</dbReference>
<dbReference type="GO" id="GO:0005096">
    <property type="term" value="F:GTPase activator activity"/>
    <property type="evidence" value="ECO:0007669"/>
    <property type="project" value="UniProtKB-KW"/>
</dbReference>
<feature type="region of interest" description="Disordered" evidence="4">
    <location>
        <begin position="341"/>
        <end position="384"/>
    </location>
</feature>
<dbReference type="InterPro" id="IPR027038">
    <property type="entry name" value="RanGap"/>
</dbReference>
<dbReference type="PANTHER" id="PTHR24113:SF12">
    <property type="entry name" value="RAN GTPASE-ACTIVATING PROTEIN 1"/>
    <property type="match status" value="1"/>
</dbReference>
<evidence type="ECO:0000256" key="1">
    <source>
        <dbReference type="ARBA" id="ARBA00022468"/>
    </source>
</evidence>
<dbReference type="STRING" id="1314776.A0A166BNX7"/>
<dbReference type="GO" id="GO:0005634">
    <property type="term" value="C:nucleus"/>
    <property type="evidence" value="ECO:0007669"/>
    <property type="project" value="TreeGrafter"/>
</dbReference>
<name>A0A166BNX7_9AGAM</name>
<keyword evidence="6" id="KW-1185">Reference proteome</keyword>
<keyword evidence="3" id="KW-0677">Repeat</keyword>
<dbReference type="PANTHER" id="PTHR24113">
    <property type="entry name" value="RAN GTPASE-ACTIVATING PROTEIN 1"/>
    <property type="match status" value="1"/>
</dbReference>
<reference evidence="5 6" key="1">
    <citation type="journal article" date="2016" name="Mol. Biol. Evol.">
        <title>Comparative Genomics of Early-Diverging Mushroom-Forming Fungi Provides Insights into the Origins of Lignocellulose Decay Capabilities.</title>
        <authorList>
            <person name="Nagy L.G."/>
            <person name="Riley R."/>
            <person name="Tritt A."/>
            <person name="Adam C."/>
            <person name="Daum C."/>
            <person name="Floudas D."/>
            <person name="Sun H."/>
            <person name="Yadav J.S."/>
            <person name="Pangilinan J."/>
            <person name="Larsson K.H."/>
            <person name="Matsuura K."/>
            <person name="Barry K."/>
            <person name="Labutti K."/>
            <person name="Kuo R."/>
            <person name="Ohm R.A."/>
            <person name="Bhattacharya S.S."/>
            <person name="Shirouzu T."/>
            <person name="Yoshinaga Y."/>
            <person name="Martin F.M."/>
            <person name="Grigoriev I.V."/>
            <person name="Hibbett D.S."/>
        </authorList>
    </citation>
    <scope>NUCLEOTIDE SEQUENCE [LARGE SCALE GENOMIC DNA]</scope>
    <source>
        <strain evidence="5 6">HHB10207 ss-3</strain>
    </source>
</reference>
<dbReference type="Proteomes" id="UP000076798">
    <property type="component" value="Unassembled WGS sequence"/>
</dbReference>
<keyword evidence="2" id="KW-0433">Leucine-rich repeat</keyword>
<dbReference type="GO" id="GO:0005829">
    <property type="term" value="C:cytosol"/>
    <property type="evidence" value="ECO:0007669"/>
    <property type="project" value="TreeGrafter"/>
</dbReference>
<evidence type="ECO:0000256" key="3">
    <source>
        <dbReference type="ARBA" id="ARBA00022737"/>
    </source>
</evidence>
<dbReference type="OrthoDB" id="184583at2759"/>
<dbReference type="Pfam" id="PF13516">
    <property type="entry name" value="LRR_6"/>
    <property type="match status" value="3"/>
</dbReference>
<dbReference type="EMBL" id="KV428103">
    <property type="protein sequence ID" value="KZT36585.1"/>
    <property type="molecule type" value="Genomic_DNA"/>
</dbReference>
<gene>
    <name evidence="5" type="ORF">SISSUDRAFT_1024016</name>
</gene>
<dbReference type="GO" id="GO:0006913">
    <property type="term" value="P:nucleocytoplasmic transport"/>
    <property type="evidence" value="ECO:0007669"/>
    <property type="project" value="TreeGrafter"/>
</dbReference>
<evidence type="ECO:0000256" key="4">
    <source>
        <dbReference type="SAM" id="MobiDB-lite"/>
    </source>
</evidence>
<dbReference type="SMART" id="SM00368">
    <property type="entry name" value="LRR_RI"/>
    <property type="match status" value="7"/>
</dbReference>
<keyword evidence="1" id="KW-0343">GTPase activation</keyword>
<accession>A0A166BNX7</accession>
<sequence>MSSSTIFSIQGKGLKLDTRADVETHLKDLYAMPDVEEVHMGGNTLGVEACQTIAEILKKATKLKVADFADIFTGRLISEIPQSLSAICDALIDKTSLVELNLSDNAFGGRCVDPMVPFLTHNRHFQIFKLNNNGLGPAGGTVVANALHESAKLSKAEGKTSNLRMLICGRNRLENGSAAAWADAFAAHGGLVEVRMPQNGIRMEGIALLAKGLSQCPNLEYLDVQDNTCTASGSRAIAAGLPSWPRLRTLNLSDCLLGGKGGIAIALALQHGSSKELETLKLQYGELDHRSLDLLASAIHDHLPNLTTLELNGNRADPEDECITNIKDALTTHGHEDALDELDDMEEWDGEEVEEGEDEDEAEEDEKDEDEEKEEPVVVKATATDKAADDLADLLGKVSLNN</sequence>
<organism evidence="5 6">
    <name type="scientific">Sistotremastrum suecicum HHB10207 ss-3</name>
    <dbReference type="NCBI Taxonomy" id="1314776"/>
    <lineage>
        <taxon>Eukaryota</taxon>
        <taxon>Fungi</taxon>
        <taxon>Dikarya</taxon>
        <taxon>Basidiomycota</taxon>
        <taxon>Agaricomycotina</taxon>
        <taxon>Agaricomycetes</taxon>
        <taxon>Sistotremastrales</taxon>
        <taxon>Sistotremastraceae</taxon>
        <taxon>Sistotremastrum</taxon>
    </lineage>
</organism>
<protein>
    <submittedName>
        <fullName evidence="5">RNI-like protein</fullName>
    </submittedName>
</protein>
<dbReference type="CDD" id="cd00116">
    <property type="entry name" value="LRR_RI"/>
    <property type="match status" value="1"/>
</dbReference>